<dbReference type="PRINTS" id="PR00144">
    <property type="entry name" value="DALDHYDRTASE"/>
</dbReference>
<evidence type="ECO:0000256" key="3">
    <source>
        <dbReference type="ARBA" id="ARBA00012053"/>
    </source>
</evidence>
<evidence type="ECO:0000256" key="9">
    <source>
        <dbReference type="ARBA" id="ARBA00047651"/>
    </source>
</evidence>
<dbReference type="VEuPathDB" id="FungiDB:ATEG_06224"/>
<gene>
    <name evidence="11" type="ORF">ATEG_06224</name>
</gene>
<organism evidence="11 12">
    <name type="scientific">Aspergillus terreus (strain NIH 2624 / FGSC A1156)</name>
    <dbReference type="NCBI Taxonomy" id="341663"/>
    <lineage>
        <taxon>Eukaryota</taxon>
        <taxon>Fungi</taxon>
        <taxon>Dikarya</taxon>
        <taxon>Ascomycota</taxon>
        <taxon>Pezizomycotina</taxon>
        <taxon>Eurotiomycetes</taxon>
        <taxon>Eurotiomycetidae</taxon>
        <taxon>Eurotiales</taxon>
        <taxon>Aspergillaceae</taxon>
        <taxon>Aspergillus</taxon>
        <taxon>Aspergillus subgen. Circumdati</taxon>
    </lineage>
</organism>
<comment type="pathway">
    <text evidence="1">Porphyrin-containing compound metabolism; protoporphyrin-IX biosynthesis; coproporphyrinogen-III from 5-aminolevulinate: step 1/4.</text>
</comment>
<dbReference type="EMBL" id="CH476601">
    <property type="protein sequence ID" value="EAU33985.1"/>
    <property type="molecule type" value="Genomic_DNA"/>
</dbReference>
<dbReference type="GO" id="GO:0008270">
    <property type="term" value="F:zinc ion binding"/>
    <property type="evidence" value="ECO:0007669"/>
    <property type="project" value="TreeGrafter"/>
</dbReference>
<dbReference type="OrthoDB" id="1530at2759"/>
<dbReference type="GeneID" id="4321337"/>
<evidence type="ECO:0000256" key="4">
    <source>
        <dbReference type="ARBA" id="ARBA00023133"/>
    </source>
</evidence>
<dbReference type="UniPathway" id="UPA00251">
    <property type="reaction ID" value="UER00318"/>
</dbReference>
<dbReference type="InterPro" id="IPR013785">
    <property type="entry name" value="Aldolase_TIM"/>
</dbReference>
<keyword evidence="6" id="KW-0627">Porphyrin biosynthesis</keyword>
<dbReference type="RefSeq" id="XP_001215402.1">
    <property type="nucleotide sequence ID" value="XM_001215402.1"/>
</dbReference>
<dbReference type="AlphaFoldDB" id="Q0CJB0"/>
<comment type="similarity">
    <text evidence="2 10">Belongs to the ALAD family.</text>
</comment>
<evidence type="ECO:0000256" key="7">
    <source>
        <dbReference type="ARBA" id="ARBA00025628"/>
    </source>
</evidence>
<evidence type="ECO:0000256" key="8">
    <source>
        <dbReference type="ARBA" id="ARBA00032837"/>
    </source>
</evidence>
<dbReference type="eggNOG" id="KOG2794">
    <property type="taxonomic scope" value="Eukaryota"/>
</dbReference>
<keyword evidence="4" id="KW-0350">Heme biosynthesis</keyword>
<evidence type="ECO:0000256" key="1">
    <source>
        <dbReference type="ARBA" id="ARBA00004694"/>
    </source>
</evidence>
<dbReference type="PANTHER" id="PTHR11458">
    <property type="entry name" value="DELTA-AMINOLEVULINIC ACID DEHYDRATASE"/>
    <property type="match status" value="1"/>
</dbReference>
<comment type="catalytic activity">
    <reaction evidence="9">
        <text>2 5-aminolevulinate = porphobilinogen + 2 H2O + H(+)</text>
        <dbReference type="Rhea" id="RHEA:24064"/>
        <dbReference type="ChEBI" id="CHEBI:15377"/>
        <dbReference type="ChEBI" id="CHEBI:15378"/>
        <dbReference type="ChEBI" id="CHEBI:58126"/>
        <dbReference type="ChEBI" id="CHEBI:356416"/>
        <dbReference type="EC" id="4.2.1.24"/>
    </reaction>
</comment>
<reference evidence="12" key="1">
    <citation type="submission" date="2005-09" db="EMBL/GenBank/DDBJ databases">
        <title>Annotation of the Aspergillus terreus NIH2624 genome.</title>
        <authorList>
            <person name="Birren B.W."/>
            <person name="Lander E.S."/>
            <person name="Galagan J.E."/>
            <person name="Nusbaum C."/>
            <person name="Devon K."/>
            <person name="Henn M."/>
            <person name="Ma L.-J."/>
            <person name="Jaffe D.B."/>
            <person name="Butler J."/>
            <person name="Alvarez P."/>
            <person name="Gnerre S."/>
            <person name="Grabherr M."/>
            <person name="Kleber M."/>
            <person name="Mauceli E.W."/>
            <person name="Brockman W."/>
            <person name="Rounsley S."/>
            <person name="Young S.K."/>
            <person name="LaButti K."/>
            <person name="Pushparaj V."/>
            <person name="DeCaprio D."/>
            <person name="Crawford M."/>
            <person name="Koehrsen M."/>
            <person name="Engels R."/>
            <person name="Montgomery P."/>
            <person name="Pearson M."/>
            <person name="Howarth C."/>
            <person name="Larson L."/>
            <person name="Luoma S."/>
            <person name="White J."/>
            <person name="Alvarado L."/>
            <person name="Kodira C.D."/>
            <person name="Zeng Q."/>
            <person name="Oleary S."/>
            <person name="Yandava C."/>
            <person name="Denning D.W."/>
            <person name="Nierman W.C."/>
            <person name="Milne T."/>
            <person name="Madden K."/>
        </authorList>
    </citation>
    <scope>NUCLEOTIDE SEQUENCE [LARGE SCALE GENOMIC DNA]</scope>
    <source>
        <strain evidence="12">NIH 2624 / FGSC A1156</strain>
    </source>
</reference>
<dbReference type="EC" id="4.2.1.24" evidence="3"/>
<dbReference type="Gene3D" id="3.20.20.70">
    <property type="entry name" value="Aldolase class I"/>
    <property type="match status" value="1"/>
</dbReference>
<sequence>MWQAERQVHKVNSVSGPISPAIPVIRQSFFGLYVIADVNLCVYADHGHSFVLFSDGTVDNEATVNRVFDIALSFARAGAHCVAPSDMSDGRIRAIKLQLLNARLECKAAIMSYSAKYDNCLYGPS</sequence>
<dbReference type="Pfam" id="PF00490">
    <property type="entry name" value="ALAD"/>
    <property type="match status" value="1"/>
</dbReference>
<dbReference type="GO" id="GO:0006782">
    <property type="term" value="P:protoporphyrinogen IX biosynthetic process"/>
    <property type="evidence" value="ECO:0007669"/>
    <property type="project" value="UniProtKB-UniPathway"/>
</dbReference>
<dbReference type="HOGENOM" id="CLU_1992175_0_0_1"/>
<dbReference type="Proteomes" id="UP000007963">
    <property type="component" value="Unassembled WGS sequence"/>
</dbReference>
<dbReference type="GO" id="GO:0005829">
    <property type="term" value="C:cytosol"/>
    <property type="evidence" value="ECO:0007669"/>
    <property type="project" value="TreeGrafter"/>
</dbReference>
<evidence type="ECO:0000256" key="6">
    <source>
        <dbReference type="ARBA" id="ARBA00023244"/>
    </source>
</evidence>
<evidence type="ECO:0000313" key="12">
    <source>
        <dbReference type="Proteomes" id="UP000007963"/>
    </source>
</evidence>
<dbReference type="SMART" id="SM01004">
    <property type="entry name" value="ALAD"/>
    <property type="match status" value="1"/>
</dbReference>
<evidence type="ECO:0000313" key="11">
    <source>
        <dbReference type="EMBL" id="EAU33985.1"/>
    </source>
</evidence>
<dbReference type="GO" id="GO:0004655">
    <property type="term" value="F:porphobilinogen synthase activity"/>
    <property type="evidence" value="ECO:0007669"/>
    <property type="project" value="UniProtKB-EC"/>
</dbReference>
<accession>Q0CJB0</accession>
<proteinExistence type="inferred from homology"/>
<evidence type="ECO:0000256" key="5">
    <source>
        <dbReference type="ARBA" id="ARBA00023239"/>
    </source>
</evidence>
<evidence type="ECO:0000256" key="10">
    <source>
        <dbReference type="RuleBase" id="RU004161"/>
    </source>
</evidence>
<dbReference type="SUPFAM" id="SSF51569">
    <property type="entry name" value="Aldolase"/>
    <property type="match status" value="1"/>
</dbReference>
<name>Q0CJB0_ASPTN</name>
<keyword evidence="5" id="KW-0456">Lyase</keyword>
<dbReference type="InterPro" id="IPR001731">
    <property type="entry name" value="ALAD"/>
</dbReference>
<comment type="function">
    <text evidence="7">Catalyzes an early step in the biosynthesis of tetrapyrroles. Binds two molecules of 5-aminolevulinate per subunit, each at a distinct site, and catalyzes their condensation to form porphobilinogen.</text>
</comment>
<evidence type="ECO:0000256" key="2">
    <source>
        <dbReference type="ARBA" id="ARBA00008055"/>
    </source>
</evidence>
<protein>
    <recommendedName>
        <fullName evidence="3">porphobilinogen synthase</fullName>
        <ecNumber evidence="3">4.2.1.24</ecNumber>
    </recommendedName>
    <alternativeName>
        <fullName evidence="8">Porphobilinogen synthase</fullName>
    </alternativeName>
</protein>
<dbReference type="STRING" id="341663.Q0CJB0"/>
<dbReference type="PANTHER" id="PTHR11458:SF0">
    <property type="entry name" value="DELTA-AMINOLEVULINIC ACID DEHYDRATASE"/>
    <property type="match status" value="1"/>
</dbReference>